<comment type="caution">
    <text evidence="1">The sequence shown here is derived from an EMBL/GenBank/DDBJ whole genome shotgun (WGS) entry which is preliminary data.</text>
</comment>
<organism evidence="1 2">
    <name type="scientific">Entomophthora muscae</name>
    <dbReference type="NCBI Taxonomy" id="34485"/>
    <lineage>
        <taxon>Eukaryota</taxon>
        <taxon>Fungi</taxon>
        <taxon>Fungi incertae sedis</taxon>
        <taxon>Zoopagomycota</taxon>
        <taxon>Entomophthoromycotina</taxon>
        <taxon>Entomophthoromycetes</taxon>
        <taxon>Entomophthorales</taxon>
        <taxon>Entomophthoraceae</taxon>
        <taxon>Entomophthora</taxon>
    </lineage>
</organism>
<reference evidence="1" key="1">
    <citation type="submission" date="2022-04" db="EMBL/GenBank/DDBJ databases">
        <title>Genome of the entomopathogenic fungus Entomophthora muscae.</title>
        <authorList>
            <person name="Elya C."/>
            <person name="Lovett B.R."/>
            <person name="Lee E."/>
            <person name="Macias A.M."/>
            <person name="Hajek A.E."/>
            <person name="De Bivort B.L."/>
            <person name="Kasson M.T."/>
            <person name="De Fine Licht H.H."/>
            <person name="Stajich J.E."/>
        </authorList>
    </citation>
    <scope>NUCLEOTIDE SEQUENCE</scope>
    <source>
        <strain evidence="1">Berkeley</strain>
    </source>
</reference>
<protein>
    <submittedName>
        <fullName evidence="1">Uncharacterized protein</fullName>
    </submittedName>
</protein>
<name>A0ACC2TRT3_9FUNG</name>
<dbReference type="EMBL" id="QTSX02002213">
    <property type="protein sequence ID" value="KAJ9077205.1"/>
    <property type="molecule type" value="Genomic_DNA"/>
</dbReference>
<accession>A0ACC2TRT3</accession>
<sequence>MIENITTQEIESNHQSVDHNKFPNHTTAALQCNSLLFMEATQLTPSNSTIIKTSPDATVLVSSHVPCQDSLNQSTVTAQMNPHSQAQAKVPGSLSPLFITLQVPVTKGWATGTFQKAASSLFKGRPDLWYKNYFLQSSQVQKILNKLYVKTIKPLVMDYQPGPSPGRDSCYIPPPIIQPAAEVQPYDHSRYEMVILTFLILAEVVVPHLGA</sequence>
<evidence type="ECO:0000313" key="1">
    <source>
        <dbReference type="EMBL" id="KAJ9077205.1"/>
    </source>
</evidence>
<proteinExistence type="predicted"/>
<gene>
    <name evidence="1" type="ORF">DSO57_1018901</name>
</gene>
<dbReference type="Proteomes" id="UP001165960">
    <property type="component" value="Unassembled WGS sequence"/>
</dbReference>
<keyword evidence="2" id="KW-1185">Reference proteome</keyword>
<evidence type="ECO:0000313" key="2">
    <source>
        <dbReference type="Proteomes" id="UP001165960"/>
    </source>
</evidence>